<dbReference type="EMBL" id="JBHTAJ010000002">
    <property type="protein sequence ID" value="MFC7178225.1"/>
    <property type="molecule type" value="Genomic_DNA"/>
</dbReference>
<keyword evidence="2" id="KW-0012">Acyltransferase</keyword>
<reference evidence="3" key="1">
    <citation type="journal article" date="2019" name="Int. J. Syst. Evol. Microbiol.">
        <title>The Global Catalogue of Microorganisms (GCM) 10K type strain sequencing project: providing services to taxonomists for standard genome sequencing and annotation.</title>
        <authorList>
            <consortium name="The Broad Institute Genomics Platform"/>
            <consortium name="The Broad Institute Genome Sequencing Center for Infectious Disease"/>
            <person name="Wu L."/>
            <person name="Ma J."/>
        </authorList>
    </citation>
    <scope>NUCLEOTIDE SEQUENCE [LARGE SCALE GENOMIC DNA]</scope>
    <source>
        <strain evidence="3">CGMCC 1.12859</strain>
    </source>
</reference>
<keyword evidence="3" id="KW-1185">Reference proteome</keyword>
<sequence>MTRVSLVRTAVLHTADLDDATRAVARALLDEVFAPEMTDEDWEHCLGGVHALVWEGTVLVGHAALVQRRLVHAGRALRTGYVEGVAVRAGSRGRGYGAAMMAELERVARRAYDLAALGSTEEAVPFYTARGWRSWLGPTSELTPHGTVRTPDEDGWIFVLPLHTDAEVPLDFAGELTCDWREGDSW</sequence>
<proteinExistence type="predicted"/>
<dbReference type="GO" id="GO:0016746">
    <property type="term" value="F:acyltransferase activity"/>
    <property type="evidence" value="ECO:0007669"/>
    <property type="project" value="UniProtKB-KW"/>
</dbReference>
<gene>
    <name evidence="2" type="ORF">ACFQMG_01460</name>
</gene>
<dbReference type="EC" id="2.3.1.-" evidence="2"/>
<evidence type="ECO:0000313" key="2">
    <source>
        <dbReference type="EMBL" id="MFC7178225.1"/>
    </source>
</evidence>
<keyword evidence="2" id="KW-0808">Transferase</keyword>
<protein>
    <submittedName>
        <fullName evidence="2">GNAT family N-acetyltransferase</fullName>
        <ecNumber evidence="2">2.3.1.-</ecNumber>
    </submittedName>
</protein>
<evidence type="ECO:0000313" key="3">
    <source>
        <dbReference type="Proteomes" id="UP001596435"/>
    </source>
</evidence>
<accession>A0ABW2FRI3</accession>
<dbReference type="CDD" id="cd04301">
    <property type="entry name" value="NAT_SF"/>
    <property type="match status" value="1"/>
</dbReference>
<dbReference type="RefSeq" id="WP_345708931.1">
    <property type="nucleotide sequence ID" value="NZ_BAABKV010000001.1"/>
</dbReference>
<dbReference type="Gene3D" id="3.40.630.30">
    <property type="match status" value="1"/>
</dbReference>
<dbReference type="Proteomes" id="UP001596435">
    <property type="component" value="Unassembled WGS sequence"/>
</dbReference>
<comment type="caution">
    <text evidence="2">The sequence shown here is derived from an EMBL/GenBank/DDBJ whole genome shotgun (WGS) entry which is preliminary data.</text>
</comment>
<evidence type="ECO:0000259" key="1">
    <source>
        <dbReference type="PROSITE" id="PS51186"/>
    </source>
</evidence>
<organism evidence="2 3">
    <name type="scientific">Kitasatospora paranensis</name>
    <dbReference type="NCBI Taxonomy" id="258053"/>
    <lineage>
        <taxon>Bacteria</taxon>
        <taxon>Bacillati</taxon>
        <taxon>Actinomycetota</taxon>
        <taxon>Actinomycetes</taxon>
        <taxon>Kitasatosporales</taxon>
        <taxon>Streptomycetaceae</taxon>
        <taxon>Kitasatospora</taxon>
    </lineage>
</organism>
<dbReference type="InterPro" id="IPR000182">
    <property type="entry name" value="GNAT_dom"/>
</dbReference>
<name>A0ABW2FRI3_9ACTN</name>
<dbReference type="InterPro" id="IPR016181">
    <property type="entry name" value="Acyl_CoA_acyltransferase"/>
</dbReference>
<dbReference type="Pfam" id="PF13527">
    <property type="entry name" value="Acetyltransf_9"/>
    <property type="match status" value="1"/>
</dbReference>
<dbReference type="SUPFAM" id="SSF55729">
    <property type="entry name" value="Acyl-CoA N-acyltransferases (Nat)"/>
    <property type="match status" value="1"/>
</dbReference>
<feature type="domain" description="N-acetyltransferase" evidence="1">
    <location>
        <begin position="7"/>
        <end position="163"/>
    </location>
</feature>
<dbReference type="PROSITE" id="PS51186">
    <property type="entry name" value="GNAT"/>
    <property type="match status" value="1"/>
</dbReference>